<organism evidence="1 2">
    <name type="scientific">Dichomitus squalens</name>
    <dbReference type="NCBI Taxonomy" id="114155"/>
    <lineage>
        <taxon>Eukaryota</taxon>
        <taxon>Fungi</taxon>
        <taxon>Dikarya</taxon>
        <taxon>Basidiomycota</taxon>
        <taxon>Agaricomycotina</taxon>
        <taxon>Agaricomycetes</taxon>
        <taxon>Polyporales</taxon>
        <taxon>Polyporaceae</taxon>
        <taxon>Dichomitus</taxon>
    </lineage>
</organism>
<dbReference type="AlphaFoldDB" id="A0A4Q9QBM1"/>
<name>A0A4Q9QBM1_9APHY</name>
<reference evidence="1 2" key="1">
    <citation type="submission" date="2019-01" db="EMBL/GenBank/DDBJ databases">
        <title>Draft genome sequences of three monokaryotic isolates of the white-rot basidiomycete fungus Dichomitus squalens.</title>
        <authorList>
            <consortium name="DOE Joint Genome Institute"/>
            <person name="Lopez S.C."/>
            <person name="Andreopoulos B."/>
            <person name="Pangilinan J."/>
            <person name="Lipzen A."/>
            <person name="Riley R."/>
            <person name="Ahrendt S."/>
            <person name="Ng V."/>
            <person name="Barry K."/>
            <person name="Daum C."/>
            <person name="Grigoriev I.V."/>
            <person name="Hilden K.S."/>
            <person name="Makela M.R."/>
            <person name="de Vries R.P."/>
        </authorList>
    </citation>
    <scope>NUCLEOTIDE SEQUENCE [LARGE SCALE GENOMIC DNA]</scope>
    <source>
        <strain evidence="1 2">CBS 464.89</strain>
    </source>
</reference>
<sequence>MLLQTLAERCNAILDEAARAAEWGVAPTAAVSDTPQSAGGASGSATMTREHLLQTETESDLILQFLAERPPHDAHLCVVRLKQDLGALRWSRLRYWSAVPRGGGKRRANTFPSPSCQLLRYGSASARAQAGRINNLSASSLRVSIDVASHPHHIVAARIATVGECTT</sequence>
<protein>
    <submittedName>
        <fullName evidence="1">Uncharacterized protein</fullName>
    </submittedName>
</protein>
<gene>
    <name evidence="1" type="ORF">BD310DRAFT_302047</name>
</gene>
<keyword evidence="2" id="KW-1185">Reference proteome</keyword>
<evidence type="ECO:0000313" key="2">
    <source>
        <dbReference type="Proteomes" id="UP000292082"/>
    </source>
</evidence>
<proteinExistence type="predicted"/>
<dbReference type="STRING" id="114155.A0A4Q9QBM1"/>
<dbReference type="EMBL" id="ML145085">
    <property type="protein sequence ID" value="TBU65107.1"/>
    <property type="molecule type" value="Genomic_DNA"/>
</dbReference>
<evidence type="ECO:0000313" key="1">
    <source>
        <dbReference type="EMBL" id="TBU65107.1"/>
    </source>
</evidence>
<dbReference type="Proteomes" id="UP000292082">
    <property type="component" value="Unassembled WGS sequence"/>
</dbReference>
<accession>A0A4Q9QBM1</accession>